<keyword evidence="2" id="KW-1185">Reference proteome</keyword>
<gene>
    <name evidence="1" type="ORF">SCALOS_LOCUS7281</name>
</gene>
<dbReference type="EMBL" id="CAJVPM010015882">
    <property type="protein sequence ID" value="CAG8610726.1"/>
    <property type="molecule type" value="Genomic_DNA"/>
</dbReference>
<protein>
    <submittedName>
        <fullName evidence="1">7669_t:CDS:1</fullName>
    </submittedName>
</protein>
<comment type="caution">
    <text evidence="1">The sequence shown here is derived from an EMBL/GenBank/DDBJ whole genome shotgun (WGS) entry which is preliminary data.</text>
</comment>
<feature type="non-terminal residue" evidence="1">
    <location>
        <position position="1"/>
    </location>
</feature>
<sequence length="59" mass="6599">EIKAIPIIKLLNEKKSTRVERKVDMKEVLIKTSNKFEIIYGEISGGLSPSGLLAENVTR</sequence>
<proteinExistence type="predicted"/>
<evidence type="ECO:0000313" key="2">
    <source>
        <dbReference type="Proteomes" id="UP000789860"/>
    </source>
</evidence>
<reference evidence="1" key="1">
    <citation type="submission" date="2021-06" db="EMBL/GenBank/DDBJ databases">
        <authorList>
            <person name="Kallberg Y."/>
            <person name="Tangrot J."/>
            <person name="Rosling A."/>
        </authorList>
    </citation>
    <scope>NUCLEOTIDE SEQUENCE</scope>
    <source>
        <strain evidence="1">AU212A</strain>
    </source>
</reference>
<dbReference type="Proteomes" id="UP000789860">
    <property type="component" value="Unassembled WGS sequence"/>
</dbReference>
<evidence type="ECO:0000313" key="1">
    <source>
        <dbReference type="EMBL" id="CAG8610726.1"/>
    </source>
</evidence>
<accession>A0ACA9MSA8</accession>
<organism evidence="1 2">
    <name type="scientific">Scutellospora calospora</name>
    <dbReference type="NCBI Taxonomy" id="85575"/>
    <lineage>
        <taxon>Eukaryota</taxon>
        <taxon>Fungi</taxon>
        <taxon>Fungi incertae sedis</taxon>
        <taxon>Mucoromycota</taxon>
        <taxon>Glomeromycotina</taxon>
        <taxon>Glomeromycetes</taxon>
        <taxon>Diversisporales</taxon>
        <taxon>Gigasporaceae</taxon>
        <taxon>Scutellospora</taxon>
    </lineage>
</organism>
<name>A0ACA9MSA8_9GLOM</name>